<comment type="caution">
    <text evidence="2">The sequence shown here is derived from an EMBL/GenBank/DDBJ whole genome shotgun (WGS) entry which is preliminary data.</text>
</comment>
<evidence type="ECO:0000313" key="3">
    <source>
        <dbReference type="Proteomes" id="UP000278081"/>
    </source>
</evidence>
<organism evidence="2 3">
    <name type="scientific">Rhizobium chutanense</name>
    <dbReference type="NCBI Taxonomy" id="2035448"/>
    <lineage>
        <taxon>Bacteria</taxon>
        <taxon>Pseudomonadati</taxon>
        <taxon>Pseudomonadota</taxon>
        <taxon>Alphaproteobacteria</taxon>
        <taxon>Hyphomicrobiales</taxon>
        <taxon>Rhizobiaceae</taxon>
        <taxon>Rhizobium/Agrobacterium group</taxon>
        <taxon>Rhizobium</taxon>
    </lineage>
</organism>
<proteinExistence type="predicted"/>
<dbReference type="OrthoDB" id="9804482at2"/>
<protein>
    <recommendedName>
        <fullName evidence="1">RadC-like JAB domain-containing protein</fullName>
    </recommendedName>
</protein>
<evidence type="ECO:0000259" key="1">
    <source>
        <dbReference type="Pfam" id="PF04002"/>
    </source>
</evidence>
<dbReference type="Pfam" id="PF04002">
    <property type="entry name" value="RadC"/>
    <property type="match status" value="1"/>
</dbReference>
<gene>
    <name evidence="2" type="ORF">EFR84_14780</name>
</gene>
<sequence>MRRQHSSLPATPSRTDIKTTKVIIDAAEAFDIIVHDHVSIGWDGRQTARG</sequence>
<reference evidence="2 3" key="1">
    <citation type="submission" date="2018-11" db="EMBL/GenBank/DDBJ databases">
        <title>Rhizobium chutanense sp. nov., isolated from root nodules of Phaseolus vulgaris in China.</title>
        <authorList>
            <person name="Huo Y."/>
        </authorList>
    </citation>
    <scope>NUCLEOTIDE SEQUENCE [LARGE SCALE GENOMIC DNA]</scope>
    <source>
        <strain evidence="2 3">C16</strain>
    </source>
</reference>
<dbReference type="Gene3D" id="3.40.140.10">
    <property type="entry name" value="Cytidine Deaminase, domain 2"/>
    <property type="match status" value="1"/>
</dbReference>
<name>A0A3S0SHH6_9HYPH</name>
<accession>A0A3S0SHH6</accession>
<dbReference type="AlphaFoldDB" id="A0A3S0SHH6"/>
<dbReference type="Proteomes" id="UP000278081">
    <property type="component" value="Unassembled WGS sequence"/>
</dbReference>
<feature type="domain" description="RadC-like JAB" evidence="1">
    <location>
        <begin position="4"/>
        <end position="43"/>
    </location>
</feature>
<dbReference type="RefSeq" id="WP_126909779.1">
    <property type="nucleotide sequence ID" value="NZ_ML133758.1"/>
</dbReference>
<dbReference type="InterPro" id="IPR025657">
    <property type="entry name" value="RadC_JAB"/>
</dbReference>
<evidence type="ECO:0000313" key="2">
    <source>
        <dbReference type="EMBL" id="RUM05818.1"/>
    </source>
</evidence>
<dbReference type="EMBL" id="RJTJ01000011">
    <property type="protein sequence ID" value="RUM05818.1"/>
    <property type="molecule type" value="Genomic_DNA"/>
</dbReference>